<evidence type="ECO:0000256" key="1">
    <source>
        <dbReference type="SAM" id="MobiDB-lite"/>
    </source>
</evidence>
<dbReference type="InterPro" id="IPR007218">
    <property type="entry name" value="DNA_pol_delta_4"/>
</dbReference>
<dbReference type="AlphaFoldDB" id="A0A367LJJ9"/>
<accession>A0A367LJJ9</accession>
<dbReference type="OrthoDB" id="337486at2759"/>
<feature type="compositionally biased region" description="Acidic residues" evidence="1">
    <location>
        <begin position="57"/>
        <end position="81"/>
    </location>
</feature>
<dbReference type="STRING" id="1330021.A0A367LJJ9"/>
<evidence type="ECO:0000313" key="2">
    <source>
        <dbReference type="EMBL" id="RCI14442.1"/>
    </source>
</evidence>
<dbReference type="GO" id="GO:0043625">
    <property type="term" value="C:delta DNA polymerase complex"/>
    <property type="evidence" value="ECO:0007669"/>
    <property type="project" value="TreeGrafter"/>
</dbReference>
<sequence length="210" mass="23371">MPLTRKAAGARGGRRPGSGKAQSTLSFSGRVTKNTVREAKKNITPAAIAKIQPRLQDEDDGVKEEEEEEDDDDDDDDDEGDSQLSQHAEEAATHEPFVPDRTEAEVRAENVNHAQIASYWKEVELQRKAPRVHQQDVDMCEKVLRYFDVSSQYGPCIGISRRKRWLRAHRLGLDPPIEVLAVLVRDEAKGCGARETAKIDGILNSIAVES</sequence>
<proteinExistence type="predicted"/>
<organism evidence="2 3">
    <name type="scientific">Ophiocordyceps polyrhachis-furcata BCC 54312</name>
    <dbReference type="NCBI Taxonomy" id="1330021"/>
    <lineage>
        <taxon>Eukaryota</taxon>
        <taxon>Fungi</taxon>
        <taxon>Dikarya</taxon>
        <taxon>Ascomycota</taxon>
        <taxon>Pezizomycotina</taxon>
        <taxon>Sordariomycetes</taxon>
        <taxon>Hypocreomycetidae</taxon>
        <taxon>Hypocreales</taxon>
        <taxon>Ophiocordycipitaceae</taxon>
        <taxon>Ophiocordyceps</taxon>
    </lineage>
</organism>
<dbReference type="Proteomes" id="UP000253664">
    <property type="component" value="Unassembled WGS sequence"/>
</dbReference>
<dbReference type="PANTHER" id="PTHR14303">
    <property type="entry name" value="DNA POLYMERASE DELTA SUBUNIT 4"/>
    <property type="match status" value="1"/>
</dbReference>
<feature type="region of interest" description="Disordered" evidence="1">
    <location>
        <begin position="1"/>
        <end position="99"/>
    </location>
</feature>
<name>A0A367LJJ9_9HYPO</name>
<reference evidence="2 3" key="1">
    <citation type="journal article" date="2015" name="BMC Genomics">
        <title>Insights from the genome of Ophiocordyceps polyrhachis-furcata to pathogenicity and host specificity in insect fungi.</title>
        <authorList>
            <person name="Wichadakul D."/>
            <person name="Kobmoo N."/>
            <person name="Ingsriswang S."/>
            <person name="Tangphatsornruang S."/>
            <person name="Chantasingh D."/>
            <person name="Luangsa-ard J.J."/>
            <person name="Eurwilaichitr L."/>
        </authorList>
    </citation>
    <scope>NUCLEOTIDE SEQUENCE [LARGE SCALE GENOMIC DNA]</scope>
    <source>
        <strain evidence="2 3">BCC 54312</strain>
    </source>
</reference>
<gene>
    <name evidence="2" type="ORF">L249_6140</name>
</gene>
<dbReference type="GO" id="GO:0006261">
    <property type="term" value="P:DNA-templated DNA replication"/>
    <property type="evidence" value="ECO:0007669"/>
    <property type="project" value="TreeGrafter"/>
</dbReference>
<evidence type="ECO:0008006" key="4">
    <source>
        <dbReference type="Google" id="ProtNLM"/>
    </source>
</evidence>
<evidence type="ECO:0000313" key="3">
    <source>
        <dbReference type="Proteomes" id="UP000253664"/>
    </source>
</evidence>
<feature type="compositionally biased region" description="Polar residues" evidence="1">
    <location>
        <begin position="22"/>
        <end position="34"/>
    </location>
</feature>
<protein>
    <recommendedName>
        <fullName evidence="4">DNA polymerase delta subunit 4</fullName>
    </recommendedName>
</protein>
<keyword evidence="3" id="KW-1185">Reference proteome</keyword>
<dbReference type="PANTHER" id="PTHR14303:SF0">
    <property type="entry name" value="DNA POLYMERASE DELTA SUBUNIT 4"/>
    <property type="match status" value="1"/>
</dbReference>
<comment type="caution">
    <text evidence="2">The sequence shown here is derived from an EMBL/GenBank/DDBJ whole genome shotgun (WGS) entry which is preliminary data.</text>
</comment>
<dbReference type="GO" id="GO:0000731">
    <property type="term" value="P:DNA synthesis involved in DNA repair"/>
    <property type="evidence" value="ECO:0007669"/>
    <property type="project" value="InterPro"/>
</dbReference>
<dbReference type="Pfam" id="PF04081">
    <property type="entry name" value="DNA_pol_delta_4"/>
    <property type="match status" value="1"/>
</dbReference>
<dbReference type="EMBL" id="LKCN02000004">
    <property type="protein sequence ID" value="RCI14442.1"/>
    <property type="molecule type" value="Genomic_DNA"/>
</dbReference>
<feature type="compositionally biased region" description="Basic and acidic residues" evidence="1">
    <location>
        <begin position="87"/>
        <end position="99"/>
    </location>
</feature>
<dbReference type="GO" id="GO:0003887">
    <property type="term" value="F:DNA-directed DNA polymerase activity"/>
    <property type="evidence" value="ECO:0007669"/>
    <property type="project" value="TreeGrafter"/>
</dbReference>